<protein>
    <submittedName>
        <fullName evidence="1">Uncharacterized protein</fullName>
    </submittedName>
</protein>
<dbReference type="EMBL" id="KP211958">
    <property type="protein sequence ID" value="AJK27432.1"/>
    <property type="molecule type" value="Genomic_DNA"/>
</dbReference>
<dbReference type="RefSeq" id="YP_009188080.1">
    <property type="nucleotide sequence ID" value="NC_028663.1"/>
</dbReference>
<dbReference type="GeneID" id="26516550"/>
<dbReference type="InterPro" id="IPR055615">
    <property type="entry name" value="DUF7191"/>
</dbReference>
<accession>A0A0C5ADS5</accession>
<dbReference type="Proteomes" id="UP000032135">
    <property type="component" value="Segment"/>
</dbReference>
<gene>
    <name evidence="1" type="ORF">PTIM40_5</name>
</gene>
<keyword evidence="2" id="KW-1185">Reference proteome</keyword>
<evidence type="ECO:0000313" key="2">
    <source>
        <dbReference type="Proteomes" id="UP000032135"/>
    </source>
</evidence>
<name>A0A0C5ADS5_9CAUD</name>
<dbReference type="OrthoDB" id="26824at10239"/>
<reference evidence="1 2" key="1">
    <citation type="submission" date="2014-11" db="EMBL/GenBank/DDBJ databases">
        <authorList>
            <person name="Fedida A."/>
            <person name="Lindell D."/>
        </authorList>
    </citation>
    <scope>NUCLEOTIDE SEQUENCE [LARGE SCALE GENOMIC DNA]</scope>
</reference>
<sequence>MPNPDQLWEDMKRLNDVMEELMWDPDDEIIFSHNGKDIIIKNRTQSLDKG</sequence>
<dbReference type="KEGG" id="vg:26516550"/>
<proteinExistence type="predicted"/>
<organism evidence="1 2">
    <name type="scientific">Cyanophage P-TIM40</name>
    <dbReference type="NCBI Taxonomy" id="1589733"/>
    <lineage>
        <taxon>Viruses</taxon>
        <taxon>Duplodnaviria</taxon>
        <taxon>Heunggongvirae</taxon>
        <taxon>Uroviricota</taxon>
        <taxon>Caudoviricetes</taxon>
        <taxon>Pantevenvirales</taxon>
        <taxon>Kyanoviridae</taxon>
        <taxon>Libanvirus</taxon>
        <taxon>Libanvirus ptim40</taxon>
    </lineage>
</organism>
<evidence type="ECO:0000313" key="1">
    <source>
        <dbReference type="EMBL" id="AJK27432.1"/>
    </source>
</evidence>
<dbReference type="Pfam" id="PF23821">
    <property type="entry name" value="DUF7191"/>
    <property type="match status" value="1"/>
</dbReference>